<dbReference type="InterPro" id="IPR021414">
    <property type="entry name" value="DUF3054"/>
</dbReference>
<keyword evidence="1" id="KW-1133">Transmembrane helix</keyword>
<gene>
    <name evidence="2" type="ORF">RIL96_06470</name>
</gene>
<protein>
    <submittedName>
        <fullName evidence="2">DUF3054 domain-containing protein</fullName>
    </submittedName>
</protein>
<feature type="transmembrane region" description="Helical" evidence="1">
    <location>
        <begin position="49"/>
        <end position="71"/>
    </location>
</feature>
<dbReference type="RefSeq" id="WP_310548194.1">
    <property type="nucleotide sequence ID" value="NZ_JAVKGR010000005.1"/>
</dbReference>
<feature type="transmembrane region" description="Helical" evidence="1">
    <location>
        <begin position="22"/>
        <end position="43"/>
    </location>
</feature>
<comment type="caution">
    <text evidence="2">The sequence shown here is derived from an EMBL/GenBank/DDBJ whole genome shotgun (WGS) entry which is preliminary data.</text>
</comment>
<reference evidence="2 3" key="1">
    <citation type="submission" date="2023-09" db="EMBL/GenBank/DDBJ databases">
        <title>Description of three actinobacteria isolated from air of manufacturing shop in a pharmaceutical factory.</title>
        <authorList>
            <person name="Zhang D.-F."/>
        </authorList>
    </citation>
    <scope>NUCLEOTIDE SEQUENCE [LARGE SCALE GENOMIC DNA]</scope>
    <source>
        <strain evidence="2 3">LY-0111</strain>
    </source>
</reference>
<dbReference type="Proteomes" id="UP001251870">
    <property type="component" value="Unassembled WGS sequence"/>
</dbReference>
<keyword evidence="1" id="KW-0812">Transmembrane</keyword>
<keyword evidence="1" id="KW-0472">Membrane</keyword>
<proteinExistence type="predicted"/>
<feature type="transmembrane region" description="Helical" evidence="1">
    <location>
        <begin position="111"/>
        <end position="132"/>
    </location>
</feature>
<keyword evidence="3" id="KW-1185">Reference proteome</keyword>
<sequence length="142" mass="14561">MVSTADRTGRVPASTTGRSTSALLRGGLLVLDAALIIVFAALGNRSHDTGLGIVDVLTTAAPFLCAWALATALMRSARRPSRVLPDGLVIWAGTVIGGMVLRVLFGLGGAPLSFVLVAASSLAVLLIGRRLVTGLLMPATRT</sequence>
<evidence type="ECO:0000313" key="3">
    <source>
        <dbReference type="Proteomes" id="UP001251870"/>
    </source>
</evidence>
<organism evidence="2 3">
    <name type="scientific">Nesterenkonia aerolata</name>
    <dbReference type="NCBI Taxonomy" id="3074079"/>
    <lineage>
        <taxon>Bacteria</taxon>
        <taxon>Bacillati</taxon>
        <taxon>Actinomycetota</taxon>
        <taxon>Actinomycetes</taxon>
        <taxon>Micrococcales</taxon>
        <taxon>Micrococcaceae</taxon>
        <taxon>Nesterenkonia</taxon>
    </lineage>
</organism>
<dbReference type="EMBL" id="JAVKGR010000005">
    <property type="protein sequence ID" value="MDR8019207.1"/>
    <property type="molecule type" value="Genomic_DNA"/>
</dbReference>
<evidence type="ECO:0000256" key="1">
    <source>
        <dbReference type="SAM" id="Phobius"/>
    </source>
</evidence>
<feature type="transmembrane region" description="Helical" evidence="1">
    <location>
        <begin position="83"/>
        <end position="105"/>
    </location>
</feature>
<evidence type="ECO:0000313" key="2">
    <source>
        <dbReference type="EMBL" id="MDR8019207.1"/>
    </source>
</evidence>
<accession>A0ABU2DRS9</accession>
<dbReference type="Pfam" id="PF11255">
    <property type="entry name" value="DUF3054"/>
    <property type="match status" value="1"/>
</dbReference>
<name>A0ABU2DRS9_9MICC</name>